<protein>
    <recommendedName>
        <fullName evidence="4">Suppressor of white apricot N-terminal domain-containing protein</fullName>
    </recommendedName>
</protein>
<feature type="region of interest" description="Disordered" evidence="3">
    <location>
        <begin position="381"/>
        <end position="540"/>
    </location>
</feature>
<feature type="compositionally biased region" description="Basic and acidic residues" evidence="3">
    <location>
        <begin position="260"/>
        <end position="273"/>
    </location>
</feature>
<keyword evidence="6" id="KW-1185">Reference proteome</keyword>
<evidence type="ECO:0000259" key="4">
    <source>
        <dbReference type="SMART" id="SM01141"/>
    </source>
</evidence>
<feature type="compositionally biased region" description="Basic residues" evidence="3">
    <location>
        <begin position="500"/>
        <end position="540"/>
    </location>
</feature>
<dbReference type="AlphaFoldDB" id="A0AAW1HQ01"/>
<evidence type="ECO:0000313" key="5">
    <source>
        <dbReference type="EMBL" id="KAK9678545.1"/>
    </source>
</evidence>
<proteinExistence type="predicted"/>
<dbReference type="GO" id="GO:0006397">
    <property type="term" value="P:mRNA processing"/>
    <property type="evidence" value="ECO:0007669"/>
    <property type="project" value="UniProtKB-KW"/>
</dbReference>
<gene>
    <name evidence="5" type="ORF">RND81_11G218400</name>
</gene>
<feature type="compositionally biased region" description="Basic and acidic residues" evidence="3">
    <location>
        <begin position="442"/>
        <end position="466"/>
    </location>
</feature>
<feature type="compositionally biased region" description="Basic residues" evidence="3">
    <location>
        <begin position="300"/>
        <end position="317"/>
    </location>
</feature>
<dbReference type="InterPro" id="IPR019147">
    <property type="entry name" value="SWAP_N_domain"/>
</dbReference>
<feature type="domain" description="Suppressor of white apricot N-terminal" evidence="4">
    <location>
        <begin position="39"/>
        <end position="178"/>
    </location>
</feature>
<feature type="region of interest" description="Disordered" evidence="3">
    <location>
        <begin position="235"/>
        <end position="366"/>
    </location>
</feature>
<evidence type="ECO:0000313" key="6">
    <source>
        <dbReference type="Proteomes" id="UP001443914"/>
    </source>
</evidence>
<feature type="compositionally biased region" description="Basic residues" evidence="3">
    <location>
        <begin position="471"/>
        <end position="493"/>
    </location>
</feature>
<dbReference type="EMBL" id="JBDFQZ010000011">
    <property type="protein sequence ID" value="KAK9678545.1"/>
    <property type="molecule type" value="Genomic_DNA"/>
</dbReference>
<feature type="compositionally biased region" description="Acidic residues" evidence="3">
    <location>
        <begin position="183"/>
        <end position="210"/>
    </location>
</feature>
<dbReference type="GO" id="GO:0008380">
    <property type="term" value="P:RNA splicing"/>
    <property type="evidence" value="ECO:0007669"/>
    <property type="project" value="UniProtKB-KW"/>
</dbReference>
<evidence type="ECO:0000256" key="2">
    <source>
        <dbReference type="ARBA" id="ARBA00023187"/>
    </source>
</evidence>
<dbReference type="Proteomes" id="UP001443914">
    <property type="component" value="Unassembled WGS sequence"/>
</dbReference>
<accession>A0AAW1HQ01</accession>
<dbReference type="SMART" id="SM01141">
    <property type="entry name" value="DRY_EERY"/>
    <property type="match status" value="1"/>
</dbReference>
<reference evidence="5" key="1">
    <citation type="submission" date="2024-03" db="EMBL/GenBank/DDBJ databases">
        <title>WGS assembly of Saponaria officinalis var. Norfolk2.</title>
        <authorList>
            <person name="Jenkins J."/>
            <person name="Shu S."/>
            <person name="Grimwood J."/>
            <person name="Barry K."/>
            <person name="Goodstein D."/>
            <person name="Schmutz J."/>
            <person name="Leebens-Mack J."/>
            <person name="Osbourn A."/>
        </authorList>
    </citation>
    <scope>NUCLEOTIDE SEQUENCE [LARGE SCALE GENOMIC DNA]</scope>
    <source>
        <strain evidence="5">JIC</strain>
    </source>
</reference>
<organism evidence="5 6">
    <name type="scientific">Saponaria officinalis</name>
    <name type="common">Common soapwort</name>
    <name type="synonym">Lychnis saponaria</name>
    <dbReference type="NCBI Taxonomy" id="3572"/>
    <lineage>
        <taxon>Eukaryota</taxon>
        <taxon>Viridiplantae</taxon>
        <taxon>Streptophyta</taxon>
        <taxon>Embryophyta</taxon>
        <taxon>Tracheophyta</taxon>
        <taxon>Spermatophyta</taxon>
        <taxon>Magnoliopsida</taxon>
        <taxon>eudicotyledons</taxon>
        <taxon>Gunneridae</taxon>
        <taxon>Pentapetalae</taxon>
        <taxon>Caryophyllales</taxon>
        <taxon>Caryophyllaceae</taxon>
        <taxon>Caryophylleae</taxon>
        <taxon>Saponaria</taxon>
    </lineage>
</organism>
<dbReference type="Pfam" id="PF09750">
    <property type="entry name" value="DRY_EERY"/>
    <property type="match status" value="1"/>
</dbReference>
<dbReference type="InterPro" id="IPR040397">
    <property type="entry name" value="SWAP"/>
</dbReference>
<evidence type="ECO:0000256" key="3">
    <source>
        <dbReference type="SAM" id="MobiDB-lite"/>
    </source>
</evidence>
<sequence length="540" mass="62700">MWHEARRSEKKVHDMMDAARKRAQRRALYLAKRRGDPQQSIQVLGSRSRTYRDDGLYQAAQDQQGLIPWNGKEDILIDRFDGRALLDFIRDPGSRRLHQQEKTEEEEQLEEFVNFERYRDLIKHRRRGLTDEEGLDHVNQVMEAKFALPFALDRAQQSQTPASKGTYSQVGFSYDGDGKEEAQSSEDEDSDDDDVDDDEDFNSDDSDDERMEVIAKEFGVKRYGWLVFMDKKAKEEEKRQKEVIKGDPAIRKLSRKERRKVSQIEREKEREVARVSGSRVIHHDPYRESRRSPTYDAYPRSRRSRSRSPSYSRRHGRGNGDDGHRSKSKAPKIEYITEFGGSPDRGTPKLEGISPPPSPRSDVSNRALSVQILEALHVDPASGASLDKEKNPKVIKPPPSTSALAKLKGATGGPSKQLPAEKKETPQERLKRIMSKQLNKQIKKDSAIEMAKKREQDRQRLEKLAETSRLSRYRHRSRSRSYSRSPRRRHRYSRSPSRGRSSRRHHSRSRSRSRSPSRSQARSRSRSPSRSPRRRSRSRY</sequence>
<keyword evidence="1" id="KW-0507">mRNA processing</keyword>
<comment type="caution">
    <text evidence="5">The sequence shown here is derived from an EMBL/GenBank/DDBJ whole genome shotgun (WGS) entry which is preliminary data.</text>
</comment>
<keyword evidence="2" id="KW-0508">mRNA splicing</keyword>
<feature type="compositionally biased region" description="Polar residues" evidence="3">
    <location>
        <begin position="157"/>
        <end position="171"/>
    </location>
</feature>
<feature type="compositionally biased region" description="Basic and acidic residues" evidence="3">
    <location>
        <begin position="419"/>
        <end position="431"/>
    </location>
</feature>
<feature type="region of interest" description="Disordered" evidence="3">
    <location>
        <begin position="157"/>
        <end position="212"/>
    </location>
</feature>
<evidence type="ECO:0000256" key="1">
    <source>
        <dbReference type="ARBA" id="ARBA00022664"/>
    </source>
</evidence>
<dbReference type="PANTHER" id="PTHR13161">
    <property type="entry name" value="SPLICING FACTOR SUPPRESSOR OF WHITE APRICOT"/>
    <property type="match status" value="1"/>
</dbReference>
<feature type="compositionally biased region" description="Basic and acidic residues" evidence="3">
    <location>
        <begin position="235"/>
        <end position="250"/>
    </location>
</feature>
<name>A0AAW1HQ01_SAPOF</name>
<dbReference type="PANTHER" id="PTHR13161:SF4">
    <property type="entry name" value="CLK4-ASSOCIATING SERINE_ARGININE RICH PROTEIN"/>
    <property type="match status" value="1"/>
</dbReference>
<feature type="compositionally biased region" description="Basic and acidic residues" evidence="3">
    <location>
        <begin position="281"/>
        <end position="293"/>
    </location>
</feature>